<reference evidence="2 3" key="1">
    <citation type="journal article" date="2013" name="PLoS Genet.">
        <title>Distinctive expansion of potential virulence genes in the genome of the oomycete fish pathogen Saprolegnia parasitica.</title>
        <authorList>
            <person name="Jiang R.H."/>
            <person name="de Bruijn I."/>
            <person name="Haas B.J."/>
            <person name="Belmonte R."/>
            <person name="Lobach L."/>
            <person name="Christie J."/>
            <person name="van den Ackerveken G."/>
            <person name="Bottin A."/>
            <person name="Bulone V."/>
            <person name="Diaz-Moreno S.M."/>
            <person name="Dumas B."/>
            <person name="Fan L."/>
            <person name="Gaulin E."/>
            <person name="Govers F."/>
            <person name="Grenville-Briggs L.J."/>
            <person name="Horner N.R."/>
            <person name="Levin J.Z."/>
            <person name="Mammella M."/>
            <person name="Meijer H.J."/>
            <person name="Morris P."/>
            <person name="Nusbaum C."/>
            <person name="Oome S."/>
            <person name="Phillips A.J."/>
            <person name="van Rooyen D."/>
            <person name="Rzeszutek E."/>
            <person name="Saraiva M."/>
            <person name="Secombes C.J."/>
            <person name="Seidl M.F."/>
            <person name="Snel B."/>
            <person name="Stassen J.H."/>
            <person name="Sykes S."/>
            <person name="Tripathy S."/>
            <person name="van den Berg H."/>
            <person name="Vega-Arreguin J.C."/>
            <person name="Wawra S."/>
            <person name="Young S.K."/>
            <person name="Zeng Q."/>
            <person name="Dieguez-Uribeondo J."/>
            <person name="Russ C."/>
            <person name="Tyler B.M."/>
            <person name="van West P."/>
        </authorList>
    </citation>
    <scope>NUCLEOTIDE SEQUENCE [LARGE SCALE GENOMIC DNA]</scope>
    <source>
        <strain evidence="2 3">CBS 223.65</strain>
    </source>
</reference>
<sequence length="301" mass="33152">MDASTKVMVQSAALQSRTTVPVARHFDAVSTHYRYMDADATAKDGEDRARIIRELKAKRSKAKGAGTKTAFEAALEVHAQERDLAVVERLIQEKNAAEAKAKQLEALLWEQPAKVHPTPQSSRPKATKKRDLVIDAGESFFNDIHGDESAPPDFDIAGPRTASSIEDEPPGFDDIVEEPEPCASPTSSASTKRRERHAANPASDDDAPPSTWATRISSVHSSFLSEETASSNRKRHGSFFEAYDAQCSERLIQIRVTGRSERSKKRPRAPPTRAPSSSAPSTQHRLRVRGRVRDVGKRMCT</sequence>
<dbReference type="Proteomes" id="UP000030745">
    <property type="component" value="Unassembled WGS sequence"/>
</dbReference>
<organism evidence="2 3">
    <name type="scientific">Saprolegnia parasitica (strain CBS 223.65)</name>
    <dbReference type="NCBI Taxonomy" id="695850"/>
    <lineage>
        <taxon>Eukaryota</taxon>
        <taxon>Sar</taxon>
        <taxon>Stramenopiles</taxon>
        <taxon>Oomycota</taxon>
        <taxon>Saprolegniomycetes</taxon>
        <taxon>Saprolegniales</taxon>
        <taxon>Saprolegniaceae</taxon>
        <taxon>Saprolegnia</taxon>
    </lineage>
</organism>
<name>A0A067D8H4_SAPPC</name>
<proteinExistence type="predicted"/>
<dbReference type="KEGG" id="spar:SPRG_01023"/>
<dbReference type="AlphaFoldDB" id="A0A067D8H4"/>
<feature type="compositionally biased region" description="Acidic residues" evidence="1">
    <location>
        <begin position="165"/>
        <end position="180"/>
    </location>
</feature>
<feature type="region of interest" description="Disordered" evidence="1">
    <location>
        <begin position="254"/>
        <end position="301"/>
    </location>
</feature>
<feature type="region of interest" description="Disordered" evidence="1">
    <location>
        <begin position="142"/>
        <end position="213"/>
    </location>
</feature>
<dbReference type="RefSeq" id="XP_012194615.1">
    <property type="nucleotide sequence ID" value="XM_012339225.1"/>
</dbReference>
<keyword evidence="3" id="KW-1185">Reference proteome</keyword>
<accession>A0A067D8H4</accession>
<gene>
    <name evidence="2" type="ORF">SPRG_01023</name>
</gene>
<protein>
    <submittedName>
        <fullName evidence="2">Uncharacterized protein</fullName>
    </submittedName>
</protein>
<evidence type="ECO:0000256" key="1">
    <source>
        <dbReference type="SAM" id="MobiDB-lite"/>
    </source>
</evidence>
<dbReference type="VEuPathDB" id="FungiDB:SPRG_01023"/>
<evidence type="ECO:0000313" key="3">
    <source>
        <dbReference type="Proteomes" id="UP000030745"/>
    </source>
</evidence>
<dbReference type="EMBL" id="KK583190">
    <property type="protein sequence ID" value="KDO34961.1"/>
    <property type="molecule type" value="Genomic_DNA"/>
</dbReference>
<dbReference type="OrthoDB" id="168140at2759"/>
<evidence type="ECO:0000313" key="2">
    <source>
        <dbReference type="EMBL" id="KDO34961.1"/>
    </source>
</evidence>
<dbReference type="GeneID" id="24123636"/>
<feature type="compositionally biased region" description="Basic and acidic residues" evidence="1">
    <location>
        <begin position="291"/>
        <end position="301"/>
    </location>
</feature>